<evidence type="ECO:0000313" key="1">
    <source>
        <dbReference type="EMBL" id="QHT89682.1"/>
    </source>
</evidence>
<proteinExistence type="predicted"/>
<sequence>MLFDNYNIDNIPVIKQICKDILGGFMATRDTFNITEECNLLTDYIRDVISRKSKLEKDNAIKSMSNIYEDAYYNKLMEKMGDYYDVSDPLLIICDNIIRNHYEKIFMYGWENNIYGVWSRKKMLEEYNNI</sequence>
<name>A0A6C0IA54_9ZZZZ</name>
<reference evidence="1" key="1">
    <citation type="journal article" date="2020" name="Nature">
        <title>Giant virus diversity and host interactions through global metagenomics.</title>
        <authorList>
            <person name="Schulz F."/>
            <person name="Roux S."/>
            <person name="Paez-Espino D."/>
            <person name="Jungbluth S."/>
            <person name="Walsh D.A."/>
            <person name="Denef V.J."/>
            <person name="McMahon K.D."/>
            <person name="Konstantinidis K.T."/>
            <person name="Eloe-Fadrosh E.A."/>
            <person name="Kyrpides N.C."/>
            <person name="Woyke T."/>
        </authorList>
    </citation>
    <scope>NUCLEOTIDE SEQUENCE</scope>
    <source>
        <strain evidence="1">GVMAG-M-3300023184-60</strain>
    </source>
</reference>
<organism evidence="1">
    <name type="scientific">viral metagenome</name>
    <dbReference type="NCBI Taxonomy" id="1070528"/>
    <lineage>
        <taxon>unclassified sequences</taxon>
        <taxon>metagenomes</taxon>
        <taxon>organismal metagenomes</taxon>
    </lineage>
</organism>
<accession>A0A6C0IA54</accession>
<protein>
    <submittedName>
        <fullName evidence="1">Uncharacterized protein</fullName>
    </submittedName>
</protein>
<dbReference type="AlphaFoldDB" id="A0A6C0IA54"/>
<dbReference type="EMBL" id="MN740147">
    <property type="protein sequence ID" value="QHT89682.1"/>
    <property type="molecule type" value="Genomic_DNA"/>
</dbReference>